<sequence length="147" mass="16008">MSNDSTTQDLLRGNAKWAQAVVKANPDFFKESAKIQSPKVLWIGCSDSRVPASVITGSKPGDIFVHRNITKYVRKGFFLSSALLNCACVYNQVYLYDDDTLSVVDYAIGHLKVKHVVVVRHSNCSCIAACVKAASAPPPDKPPNTPL</sequence>
<reference evidence="1" key="1">
    <citation type="submission" date="2019-10" db="EMBL/GenBank/DDBJ databases">
        <authorList>
            <consortium name="DOE Joint Genome Institute"/>
            <person name="Kuo A."/>
            <person name="Miyauchi S."/>
            <person name="Kiss E."/>
            <person name="Drula E."/>
            <person name="Kohler A."/>
            <person name="Sanchez-Garcia M."/>
            <person name="Andreopoulos B."/>
            <person name="Barry K.W."/>
            <person name="Bonito G."/>
            <person name="Buee M."/>
            <person name="Carver A."/>
            <person name="Chen C."/>
            <person name="Cichocki N."/>
            <person name="Clum A."/>
            <person name="Culley D."/>
            <person name="Crous P.W."/>
            <person name="Fauchery L."/>
            <person name="Girlanda M."/>
            <person name="Hayes R."/>
            <person name="Keri Z."/>
            <person name="Labutti K."/>
            <person name="Lipzen A."/>
            <person name="Lombard V."/>
            <person name="Magnuson J."/>
            <person name="Maillard F."/>
            <person name="Morin E."/>
            <person name="Murat C."/>
            <person name="Nolan M."/>
            <person name="Ohm R."/>
            <person name="Pangilinan J."/>
            <person name="Pereira M."/>
            <person name="Perotto S."/>
            <person name="Peter M."/>
            <person name="Riley R."/>
            <person name="Sitrit Y."/>
            <person name="Stielow B."/>
            <person name="Szollosi G."/>
            <person name="Zifcakova L."/>
            <person name="Stursova M."/>
            <person name="Spatafora J.W."/>
            <person name="Tedersoo L."/>
            <person name="Vaario L.-M."/>
            <person name="Yamada A."/>
            <person name="Yan M."/>
            <person name="Wang P."/>
            <person name="Xu J."/>
            <person name="Bruns T."/>
            <person name="Baldrian P."/>
            <person name="Vilgalys R."/>
            <person name="Henrissat B."/>
            <person name="Grigoriev I.V."/>
            <person name="Hibbett D."/>
            <person name="Nagy L.G."/>
            <person name="Martin F.M."/>
        </authorList>
    </citation>
    <scope>NUCLEOTIDE SEQUENCE</scope>
    <source>
        <strain evidence="1">P2</strain>
    </source>
</reference>
<keyword evidence="2" id="KW-1185">Reference proteome</keyword>
<dbReference type="EMBL" id="MU117971">
    <property type="protein sequence ID" value="KAF9652085.1"/>
    <property type="molecule type" value="Genomic_DNA"/>
</dbReference>
<comment type="caution">
    <text evidence="1">The sequence shown here is derived from an EMBL/GenBank/DDBJ whole genome shotgun (WGS) entry which is preliminary data.</text>
</comment>
<protein>
    <submittedName>
        <fullName evidence="1">Carbonic anhydrase</fullName>
    </submittedName>
</protein>
<reference evidence="1" key="2">
    <citation type="journal article" date="2020" name="Nat. Commun.">
        <title>Large-scale genome sequencing of mycorrhizal fungi provides insights into the early evolution of symbiotic traits.</title>
        <authorList>
            <person name="Miyauchi S."/>
            <person name="Kiss E."/>
            <person name="Kuo A."/>
            <person name="Drula E."/>
            <person name="Kohler A."/>
            <person name="Sanchez-Garcia M."/>
            <person name="Morin E."/>
            <person name="Andreopoulos B."/>
            <person name="Barry K.W."/>
            <person name="Bonito G."/>
            <person name="Buee M."/>
            <person name="Carver A."/>
            <person name="Chen C."/>
            <person name="Cichocki N."/>
            <person name="Clum A."/>
            <person name="Culley D."/>
            <person name="Crous P.W."/>
            <person name="Fauchery L."/>
            <person name="Girlanda M."/>
            <person name="Hayes R.D."/>
            <person name="Keri Z."/>
            <person name="LaButti K."/>
            <person name="Lipzen A."/>
            <person name="Lombard V."/>
            <person name="Magnuson J."/>
            <person name="Maillard F."/>
            <person name="Murat C."/>
            <person name="Nolan M."/>
            <person name="Ohm R.A."/>
            <person name="Pangilinan J."/>
            <person name="Pereira M.F."/>
            <person name="Perotto S."/>
            <person name="Peter M."/>
            <person name="Pfister S."/>
            <person name="Riley R."/>
            <person name="Sitrit Y."/>
            <person name="Stielow J.B."/>
            <person name="Szollosi G."/>
            <person name="Zifcakova L."/>
            <person name="Stursova M."/>
            <person name="Spatafora J.W."/>
            <person name="Tedersoo L."/>
            <person name="Vaario L.M."/>
            <person name="Yamada A."/>
            <person name="Yan M."/>
            <person name="Wang P."/>
            <person name="Xu J."/>
            <person name="Bruns T."/>
            <person name="Baldrian P."/>
            <person name="Vilgalys R."/>
            <person name="Dunand C."/>
            <person name="Henrissat B."/>
            <person name="Grigoriev I.V."/>
            <person name="Hibbett D."/>
            <person name="Nagy L.G."/>
            <person name="Martin F.M."/>
        </authorList>
    </citation>
    <scope>NUCLEOTIDE SEQUENCE</scope>
    <source>
        <strain evidence="1">P2</strain>
    </source>
</reference>
<name>A0ACB6ZQG1_THEGA</name>
<organism evidence="1 2">
    <name type="scientific">Thelephora ganbajun</name>
    <name type="common">Ganba fungus</name>
    <dbReference type="NCBI Taxonomy" id="370292"/>
    <lineage>
        <taxon>Eukaryota</taxon>
        <taxon>Fungi</taxon>
        <taxon>Dikarya</taxon>
        <taxon>Basidiomycota</taxon>
        <taxon>Agaricomycotina</taxon>
        <taxon>Agaricomycetes</taxon>
        <taxon>Thelephorales</taxon>
        <taxon>Thelephoraceae</taxon>
        <taxon>Thelephora</taxon>
    </lineage>
</organism>
<dbReference type="Proteomes" id="UP000886501">
    <property type="component" value="Unassembled WGS sequence"/>
</dbReference>
<evidence type="ECO:0000313" key="1">
    <source>
        <dbReference type="EMBL" id="KAF9652085.1"/>
    </source>
</evidence>
<evidence type="ECO:0000313" key="2">
    <source>
        <dbReference type="Proteomes" id="UP000886501"/>
    </source>
</evidence>
<accession>A0ACB6ZQG1</accession>
<proteinExistence type="predicted"/>
<gene>
    <name evidence="1" type="ORF">BDM02DRAFT_3090025</name>
</gene>